<reference evidence="2 3" key="1">
    <citation type="submission" date="2017-10" db="EMBL/GenBank/DDBJ databases">
        <title>The draft genome sequence of Lewinella nigricans NBRC 102662.</title>
        <authorList>
            <person name="Wang K."/>
        </authorList>
    </citation>
    <scope>NUCLEOTIDE SEQUENCE [LARGE SCALE GENOMIC DNA]</scope>
    <source>
        <strain evidence="2 3">NBRC 102662</strain>
    </source>
</reference>
<protein>
    <recommendedName>
        <fullName evidence="4">Gliding motility lipoprotein GldD</fullName>
    </recommendedName>
</protein>
<evidence type="ECO:0008006" key="4">
    <source>
        <dbReference type="Google" id="ProtNLM"/>
    </source>
</evidence>
<feature type="signal peptide" evidence="1">
    <location>
        <begin position="1"/>
        <end position="21"/>
    </location>
</feature>
<feature type="chain" id="PRO_5012248836" description="Gliding motility lipoprotein GldD" evidence="1">
    <location>
        <begin position="22"/>
        <end position="200"/>
    </location>
</feature>
<keyword evidence="1" id="KW-0732">Signal</keyword>
<proteinExistence type="predicted"/>
<evidence type="ECO:0000313" key="3">
    <source>
        <dbReference type="Proteomes" id="UP000223913"/>
    </source>
</evidence>
<evidence type="ECO:0000313" key="2">
    <source>
        <dbReference type="EMBL" id="PHN03073.1"/>
    </source>
</evidence>
<dbReference type="RefSeq" id="WP_099153514.1">
    <property type="nucleotide sequence ID" value="NZ_PDUD01000034.1"/>
</dbReference>
<gene>
    <name evidence="2" type="ORF">CRP01_28755</name>
</gene>
<accession>A0A2D0N5M2</accession>
<organism evidence="2 3">
    <name type="scientific">Flavilitoribacter nigricans (strain ATCC 23147 / DSM 23189 / NBRC 102662 / NCIMB 1420 / SS-2)</name>
    <name type="common">Lewinella nigricans</name>
    <dbReference type="NCBI Taxonomy" id="1122177"/>
    <lineage>
        <taxon>Bacteria</taxon>
        <taxon>Pseudomonadati</taxon>
        <taxon>Bacteroidota</taxon>
        <taxon>Saprospiria</taxon>
        <taxon>Saprospirales</taxon>
        <taxon>Lewinellaceae</taxon>
        <taxon>Flavilitoribacter</taxon>
    </lineage>
</organism>
<dbReference type="AlphaFoldDB" id="A0A2D0N5M2"/>
<dbReference type="Pfam" id="PF25593">
    <property type="entry name" value="GldD_lipo"/>
    <property type="match status" value="1"/>
</dbReference>
<keyword evidence="3" id="KW-1185">Reference proteome</keyword>
<evidence type="ECO:0000256" key="1">
    <source>
        <dbReference type="SAM" id="SignalP"/>
    </source>
</evidence>
<dbReference type="OrthoDB" id="679501at2"/>
<dbReference type="InterPro" id="IPR019850">
    <property type="entry name" value="GldD-like"/>
</dbReference>
<sequence>MTRYISSFFLLCLLLICFACGEEGVITPRPRAYPKIDFPVKNYEAFDKDYCNFSFQYPAYTEIVQDTSFFNEKPAHPCWFDIFYPSFDARLHFTYASADSPEALSELKNDAFELVDWQNKRANYIEEIRIQKPDANLEGMAFDITGPAASPFQFYLTDNREHFVRASLYFNTHINPDSLAPLYDFVKMDITHLIDTFEWE</sequence>
<name>A0A2D0N5M2_FLAN2</name>
<comment type="caution">
    <text evidence="2">The sequence shown here is derived from an EMBL/GenBank/DDBJ whole genome shotgun (WGS) entry which is preliminary data.</text>
</comment>
<dbReference type="Proteomes" id="UP000223913">
    <property type="component" value="Unassembled WGS sequence"/>
</dbReference>
<dbReference type="EMBL" id="PDUD01000034">
    <property type="protein sequence ID" value="PHN03073.1"/>
    <property type="molecule type" value="Genomic_DNA"/>
</dbReference>